<proteinExistence type="predicted"/>
<evidence type="ECO:0000313" key="1">
    <source>
        <dbReference type="EMBL" id="NXF41577.1"/>
    </source>
</evidence>
<gene>
    <name evidence="1" type="primary">Noxred1</name>
    <name evidence="1" type="ORF">NYCBRA_R02641</name>
</gene>
<feature type="non-terminal residue" evidence="1">
    <location>
        <position position="1"/>
    </location>
</feature>
<protein>
    <submittedName>
        <fullName evidence="1">NXRD1 protein</fullName>
    </submittedName>
</protein>
<dbReference type="AlphaFoldDB" id="A0A7K8TH12"/>
<evidence type="ECO:0000313" key="2">
    <source>
        <dbReference type="Proteomes" id="UP000538472"/>
    </source>
</evidence>
<dbReference type="Proteomes" id="UP000538472">
    <property type="component" value="Unassembled WGS sequence"/>
</dbReference>
<sequence>LVAIFYAALNSSMWQSLPPQKALKLLNGHCFPEHCPICAEQKTACPQFVCKSFVSKGFASSVTQEKSFHWFDLTAAQLRESPFSQLLENNELVQCHLALLYQASSGDWPTKQCGLISTKTSLASAVAEPGVLLDGKCPFSTAASNIFSEIPEETAMILNPCK</sequence>
<reference evidence="1 2" key="1">
    <citation type="submission" date="2019-09" db="EMBL/GenBank/DDBJ databases">
        <title>Bird 10,000 Genomes (B10K) Project - Family phase.</title>
        <authorList>
            <person name="Zhang G."/>
        </authorList>
    </citation>
    <scope>NUCLEOTIDE SEQUENCE [LARGE SCALE GENOMIC DNA]</scope>
    <source>
        <strain evidence="1">B10K-CU-031-10</strain>
        <tissue evidence="1">Muscle</tissue>
    </source>
</reference>
<name>A0A7K8TH12_9AVES</name>
<comment type="caution">
    <text evidence="1">The sequence shown here is derived from an EMBL/GenBank/DDBJ whole genome shotgun (WGS) entry which is preliminary data.</text>
</comment>
<accession>A0A7K8TH12</accession>
<feature type="non-terminal residue" evidence="1">
    <location>
        <position position="162"/>
    </location>
</feature>
<organism evidence="1 2">
    <name type="scientific">Nyctibius bracteatus</name>
    <name type="common">Rufous potoo</name>
    <dbReference type="NCBI Taxonomy" id="48426"/>
    <lineage>
        <taxon>Eukaryota</taxon>
        <taxon>Metazoa</taxon>
        <taxon>Chordata</taxon>
        <taxon>Craniata</taxon>
        <taxon>Vertebrata</taxon>
        <taxon>Euteleostomi</taxon>
        <taxon>Archelosauria</taxon>
        <taxon>Archosauria</taxon>
        <taxon>Dinosauria</taxon>
        <taxon>Saurischia</taxon>
        <taxon>Theropoda</taxon>
        <taxon>Coelurosauria</taxon>
        <taxon>Aves</taxon>
        <taxon>Neognathae</taxon>
        <taxon>Neoaves</taxon>
        <taxon>Strisores</taxon>
        <taxon>Caprimulgiformes</taxon>
        <taxon>Nyctibiidae</taxon>
        <taxon>Nyctibius</taxon>
    </lineage>
</organism>
<dbReference type="EMBL" id="VWZB01004660">
    <property type="protein sequence ID" value="NXF41577.1"/>
    <property type="molecule type" value="Genomic_DNA"/>
</dbReference>
<keyword evidence="2" id="KW-1185">Reference proteome</keyword>